<keyword evidence="2" id="KW-0813">Transport</keyword>
<feature type="transmembrane region" description="Helical" evidence="8">
    <location>
        <begin position="177"/>
        <end position="196"/>
    </location>
</feature>
<keyword evidence="6 8" id="KW-0472">Membrane</keyword>
<dbReference type="CDD" id="cd17325">
    <property type="entry name" value="MFS_MdtG_SLC18_like"/>
    <property type="match status" value="1"/>
</dbReference>
<evidence type="ECO:0000256" key="1">
    <source>
        <dbReference type="ARBA" id="ARBA00004651"/>
    </source>
</evidence>
<dbReference type="EMBL" id="CAKKNE010000005">
    <property type="protein sequence ID" value="CAH0376509.1"/>
    <property type="molecule type" value="Genomic_DNA"/>
</dbReference>
<accession>A0A8J2X1M0</accession>
<dbReference type="InterPro" id="IPR036259">
    <property type="entry name" value="MFS_trans_sf"/>
</dbReference>
<feature type="transmembrane region" description="Helical" evidence="8">
    <location>
        <begin position="350"/>
        <end position="370"/>
    </location>
</feature>
<dbReference type="Gene3D" id="1.20.1250.20">
    <property type="entry name" value="MFS general substrate transporter like domains"/>
    <property type="match status" value="1"/>
</dbReference>
<protein>
    <recommendedName>
        <fullName evidence="9">Major facilitator superfamily (MFS) profile domain-containing protein</fullName>
    </recommendedName>
</protein>
<evidence type="ECO:0000256" key="7">
    <source>
        <dbReference type="SAM" id="MobiDB-lite"/>
    </source>
</evidence>
<keyword evidence="3" id="KW-1003">Cell membrane</keyword>
<evidence type="ECO:0000256" key="4">
    <source>
        <dbReference type="ARBA" id="ARBA00022692"/>
    </source>
</evidence>
<evidence type="ECO:0000256" key="5">
    <source>
        <dbReference type="ARBA" id="ARBA00022989"/>
    </source>
</evidence>
<feature type="compositionally biased region" description="Polar residues" evidence="7">
    <location>
        <begin position="72"/>
        <end position="85"/>
    </location>
</feature>
<keyword evidence="4 8" id="KW-0812">Transmembrane</keyword>
<evidence type="ECO:0000256" key="2">
    <source>
        <dbReference type="ARBA" id="ARBA00022448"/>
    </source>
</evidence>
<dbReference type="InterPro" id="IPR005828">
    <property type="entry name" value="MFS_sugar_transport-like"/>
</dbReference>
<dbReference type="Pfam" id="PF00083">
    <property type="entry name" value="Sugar_tr"/>
    <property type="match status" value="1"/>
</dbReference>
<dbReference type="Proteomes" id="UP000789595">
    <property type="component" value="Unassembled WGS sequence"/>
</dbReference>
<dbReference type="GO" id="GO:0005886">
    <property type="term" value="C:plasma membrane"/>
    <property type="evidence" value="ECO:0007669"/>
    <property type="project" value="UniProtKB-SubCell"/>
</dbReference>
<feature type="transmembrane region" description="Helical" evidence="8">
    <location>
        <begin position="271"/>
        <end position="289"/>
    </location>
</feature>
<proteinExistence type="predicted"/>
<evidence type="ECO:0000256" key="6">
    <source>
        <dbReference type="ARBA" id="ARBA00023136"/>
    </source>
</evidence>
<dbReference type="SUPFAM" id="SSF103473">
    <property type="entry name" value="MFS general substrate transporter"/>
    <property type="match status" value="1"/>
</dbReference>
<reference evidence="10" key="1">
    <citation type="submission" date="2021-11" db="EMBL/GenBank/DDBJ databases">
        <authorList>
            <consortium name="Genoscope - CEA"/>
            <person name="William W."/>
        </authorList>
    </citation>
    <scope>NUCLEOTIDE SEQUENCE</scope>
</reference>
<keyword evidence="11" id="KW-1185">Reference proteome</keyword>
<dbReference type="PANTHER" id="PTHR23517:SF3">
    <property type="entry name" value="INTEGRAL MEMBRANE TRANSPORT PROTEIN"/>
    <property type="match status" value="1"/>
</dbReference>
<dbReference type="Pfam" id="PF07690">
    <property type="entry name" value="MFS_1"/>
    <property type="match status" value="1"/>
</dbReference>
<feature type="transmembrane region" description="Helical" evidence="8">
    <location>
        <begin position="382"/>
        <end position="400"/>
    </location>
</feature>
<evidence type="ECO:0000313" key="11">
    <source>
        <dbReference type="Proteomes" id="UP000789595"/>
    </source>
</evidence>
<evidence type="ECO:0000259" key="9">
    <source>
        <dbReference type="PROSITE" id="PS50850"/>
    </source>
</evidence>
<name>A0A8J2X1M0_9STRA</name>
<dbReference type="AlphaFoldDB" id="A0A8J2X1M0"/>
<feature type="transmembrane region" description="Helical" evidence="8">
    <location>
        <begin position="110"/>
        <end position="130"/>
    </location>
</feature>
<dbReference type="OrthoDB" id="446104at2759"/>
<feature type="region of interest" description="Disordered" evidence="7">
    <location>
        <begin position="56"/>
        <end position="94"/>
    </location>
</feature>
<comment type="subcellular location">
    <subcellularLocation>
        <location evidence="1">Cell membrane</location>
        <topology evidence="1">Multi-pass membrane protein</topology>
    </subcellularLocation>
</comment>
<feature type="transmembrane region" description="Helical" evidence="8">
    <location>
        <begin position="406"/>
        <end position="427"/>
    </location>
</feature>
<gene>
    <name evidence="10" type="ORF">PECAL_5P11040</name>
</gene>
<dbReference type="PANTHER" id="PTHR23517">
    <property type="entry name" value="RESISTANCE PROTEIN MDTM, PUTATIVE-RELATED-RELATED"/>
    <property type="match status" value="1"/>
</dbReference>
<dbReference type="InterPro" id="IPR020846">
    <property type="entry name" value="MFS_dom"/>
</dbReference>
<evidence type="ECO:0000256" key="8">
    <source>
        <dbReference type="SAM" id="Phobius"/>
    </source>
</evidence>
<dbReference type="GO" id="GO:0022857">
    <property type="term" value="F:transmembrane transporter activity"/>
    <property type="evidence" value="ECO:0007669"/>
    <property type="project" value="InterPro"/>
</dbReference>
<dbReference type="InterPro" id="IPR011701">
    <property type="entry name" value="MFS"/>
</dbReference>
<feature type="transmembrane region" description="Helical" evidence="8">
    <location>
        <begin position="136"/>
        <end position="157"/>
    </location>
</feature>
<sequence length="500" mass="49596">MLPHSFVVNAPIQRERGAKMLLRCARRAVGPHPRRLLVAARSRRVTTAQTKKTILASASSASAHADDAAPQLSAQTRADAAQSSNDTKDDDKDGSSLAAAWAALPQEHRAGLGVVTAATAALNFSFGAIVPVLPQYALGLGLGSSGVGLVLAAPAFARVCLNSPFGRLADSRGRRPLMIFGEAAAACGVALTGMAPTATTMVAARLLVGAGGSAANAGSTAYVGDVTGLPKVQRHRGLILGVQSAATAGAWVLGPACGGVLAGLWGAPGSFAAMGGLAMACAGGYYALVPETLSLATKADEPSSSSSSLLHEPAQRTCLALNAVLHANYAAILAIMPLRCADVWVTAGPLEIGALFSAVSAVGVFGGPLAGKMSDRHGRAPVVCAGLGLAALGGGGLALADAVEPFTAAFFAWGFGVSVAGPALTALTNDVAPPSRRGESLALSRTAADGALCVAPVALGLLADLAGSTAAPFAVCSLATAGAVGFLGTRASDLPSNVKS</sequence>
<evidence type="ECO:0000313" key="10">
    <source>
        <dbReference type="EMBL" id="CAH0376509.1"/>
    </source>
</evidence>
<dbReference type="InterPro" id="IPR050171">
    <property type="entry name" value="MFS_Transporters"/>
</dbReference>
<organism evidence="10 11">
    <name type="scientific">Pelagomonas calceolata</name>
    <dbReference type="NCBI Taxonomy" id="35677"/>
    <lineage>
        <taxon>Eukaryota</taxon>
        <taxon>Sar</taxon>
        <taxon>Stramenopiles</taxon>
        <taxon>Ochrophyta</taxon>
        <taxon>Pelagophyceae</taxon>
        <taxon>Pelagomonadales</taxon>
        <taxon>Pelagomonadaceae</taxon>
        <taxon>Pelagomonas</taxon>
    </lineage>
</organism>
<evidence type="ECO:0000256" key="3">
    <source>
        <dbReference type="ARBA" id="ARBA00022475"/>
    </source>
</evidence>
<dbReference type="PROSITE" id="PS50850">
    <property type="entry name" value="MFS"/>
    <property type="match status" value="1"/>
</dbReference>
<feature type="domain" description="Major facilitator superfamily (MFS) profile" evidence="9">
    <location>
        <begin position="111"/>
        <end position="492"/>
    </location>
</feature>
<keyword evidence="5 8" id="KW-1133">Transmembrane helix</keyword>
<comment type="caution">
    <text evidence="10">The sequence shown here is derived from an EMBL/GenBank/DDBJ whole genome shotgun (WGS) entry which is preliminary data.</text>
</comment>